<dbReference type="EMBL" id="JADILV010000046">
    <property type="protein sequence ID" value="MBO8483827.1"/>
    <property type="molecule type" value="Genomic_DNA"/>
</dbReference>
<comment type="caution">
    <text evidence="1">The sequence shown here is derived from an EMBL/GenBank/DDBJ whole genome shotgun (WGS) entry which is preliminary data.</text>
</comment>
<organism evidence="1 2">
    <name type="scientific">Candidatus Cryptobacteroides avicola</name>
    <dbReference type="NCBI Taxonomy" id="2840757"/>
    <lineage>
        <taxon>Bacteria</taxon>
        <taxon>Pseudomonadati</taxon>
        <taxon>Bacteroidota</taxon>
        <taxon>Bacteroidia</taxon>
        <taxon>Bacteroidales</taxon>
        <taxon>Candidatus Cryptobacteroides</taxon>
    </lineage>
</organism>
<reference evidence="1" key="2">
    <citation type="journal article" date="2021" name="PeerJ">
        <title>Extensive microbial diversity within the chicken gut microbiome revealed by metagenomics and culture.</title>
        <authorList>
            <person name="Gilroy R."/>
            <person name="Ravi A."/>
            <person name="Getino M."/>
            <person name="Pursley I."/>
            <person name="Horton D.L."/>
            <person name="Alikhan N.F."/>
            <person name="Baker D."/>
            <person name="Gharbi K."/>
            <person name="Hall N."/>
            <person name="Watson M."/>
            <person name="Adriaenssens E.M."/>
            <person name="Foster-Nyarko E."/>
            <person name="Jarju S."/>
            <person name="Secka A."/>
            <person name="Antonio M."/>
            <person name="Oren A."/>
            <person name="Chaudhuri R.R."/>
            <person name="La Ragione R."/>
            <person name="Hildebrand F."/>
            <person name="Pallen M.J."/>
        </authorList>
    </citation>
    <scope>NUCLEOTIDE SEQUENCE</scope>
    <source>
        <strain evidence="1">G3-8215</strain>
    </source>
</reference>
<gene>
    <name evidence="1" type="ORF">IAB75_06915</name>
</gene>
<proteinExistence type="predicted"/>
<protein>
    <submittedName>
        <fullName evidence="1">Uncharacterized protein</fullName>
    </submittedName>
</protein>
<reference evidence="1" key="1">
    <citation type="submission" date="2020-10" db="EMBL/GenBank/DDBJ databases">
        <authorList>
            <person name="Gilroy R."/>
        </authorList>
    </citation>
    <scope>NUCLEOTIDE SEQUENCE</scope>
    <source>
        <strain evidence="1">G3-8215</strain>
    </source>
</reference>
<accession>A0A940DS82</accession>
<dbReference type="Proteomes" id="UP000725002">
    <property type="component" value="Unassembled WGS sequence"/>
</dbReference>
<name>A0A940DS82_9BACT</name>
<dbReference type="AlphaFoldDB" id="A0A940DS82"/>
<evidence type="ECO:0000313" key="2">
    <source>
        <dbReference type="Proteomes" id="UP000725002"/>
    </source>
</evidence>
<sequence>MNKLIFFLLISCSSCCGGYWKNRMDVIIENNSIHNIACFFPTTHIYPVENYPCKIYPDTTITFSPHFVQSNIAPHTSGKYVFVCYDNIEYVYDHHNTDTLSLFIFDCNIIESVTWSRIIEDYDILARYDLSREDMNSFKKDKNGMPVIPYPPTPEMKGIHMYPPYKELKKNNE</sequence>
<evidence type="ECO:0000313" key="1">
    <source>
        <dbReference type="EMBL" id="MBO8483827.1"/>
    </source>
</evidence>